<evidence type="ECO:0000256" key="6">
    <source>
        <dbReference type="ARBA" id="ARBA00034687"/>
    </source>
</evidence>
<keyword evidence="5" id="KW-0206">Cytoskeleton</keyword>
<comment type="similarity">
    <text evidence="2">Belongs to the dynactin subunits 5/6 family. Dynactin subunit 6 subfamily.</text>
</comment>
<dbReference type="PANTHER" id="PTHR13072:SF0">
    <property type="entry name" value="DYNACTIN SUBUNIT 6"/>
    <property type="match status" value="1"/>
</dbReference>
<comment type="subcellular location">
    <subcellularLocation>
        <location evidence="1">Cytoplasm</location>
        <location evidence="1">Cytoskeleton</location>
    </subcellularLocation>
</comment>
<dbReference type="SUPFAM" id="SSF51161">
    <property type="entry name" value="Trimeric LpxA-like enzymes"/>
    <property type="match status" value="1"/>
</dbReference>
<evidence type="ECO:0000313" key="8">
    <source>
        <dbReference type="WBParaSite" id="ACRNAN_Path_415.g1585.t1"/>
    </source>
</evidence>
<organism evidence="7 8">
    <name type="scientific">Acrobeloides nanus</name>
    <dbReference type="NCBI Taxonomy" id="290746"/>
    <lineage>
        <taxon>Eukaryota</taxon>
        <taxon>Metazoa</taxon>
        <taxon>Ecdysozoa</taxon>
        <taxon>Nematoda</taxon>
        <taxon>Chromadorea</taxon>
        <taxon>Rhabditida</taxon>
        <taxon>Tylenchina</taxon>
        <taxon>Cephalobomorpha</taxon>
        <taxon>Cephaloboidea</taxon>
        <taxon>Cephalobidae</taxon>
        <taxon>Acrobeloides</taxon>
    </lineage>
</organism>
<dbReference type="CDD" id="cd04646">
    <property type="entry name" value="LbH_Dynactin_6"/>
    <property type="match status" value="1"/>
</dbReference>
<dbReference type="InterPro" id="IPR027777">
    <property type="entry name" value="DCTN6"/>
</dbReference>
<dbReference type="GO" id="GO:0007052">
    <property type="term" value="P:mitotic spindle organization"/>
    <property type="evidence" value="ECO:0007669"/>
    <property type="project" value="TreeGrafter"/>
</dbReference>
<evidence type="ECO:0000313" key="7">
    <source>
        <dbReference type="Proteomes" id="UP000887540"/>
    </source>
</evidence>
<dbReference type="WBParaSite" id="ACRNAN_Path_415.g1585.t1">
    <property type="protein sequence ID" value="ACRNAN_Path_415.g1585.t1"/>
    <property type="gene ID" value="ACRNAN_Path_415.g1585"/>
</dbReference>
<evidence type="ECO:0000256" key="1">
    <source>
        <dbReference type="ARBA" id="ARBA00004245"/>
    </source>
</evidence>
<dbReference type="InterPro" id="IPR011004">
    <property type="entry name" value="Trimer_LpxA-like_sf"/>
</dbReference>
<protein>
    <recommendedName>
        <fullName evidence="3">Dynactin subunit 6</fullName>
    </recommendedName>
</protein>
<comment type="function">
    <text evidence="6">Part of the dynactin complex that activates the molecular motor dynein for ultra-processive transport along microtubules.</text>
</comment>
<dbReference type="Gene3D" id="2.160.10.10">
    <property type="entry name" value="Hexapeptide repeat proteins"/>
    <property type="match status" value="1"/>
</dbReference>
<evidence type="ECO:0000256" key="5">
    <source>
        <dbReference type="ARBA" id="ARBA00023212"/>
    </source>
</evidence>
<dbReference type="GO" id="GO:0005869">
    <property type="term" value="C:dynactin complex"/>
    <property type="evidence" value="ECO:0007669"/>
    <property type="project" value="InterPro"/>
</dbReference>
<proteinExistence type="inferred from homology"/>
<accession>A0A914C6I2</accession>
<dbReference type="PANTHER" id="PTHR13072">
    <property type="entry name" value="DYNACTIN 6"/>
    <property type="match status" value="1"/>
</dbReference>
<dbReference type="Proteomes" id="UP000887540">
    <property type="component" value="Unplaced"/>
</dbReference>
<dbReference type="GO" id="GO:0070840">
    <property type="term" value="F:dynein complex binding"/>
    <property type="evidence" value="ECO:0007669"/>
    <property type="project" value="TreeGrafter"/>
</dbReference>
<dbReference type="AlphaFoldDB" id="A0A914C6I2"/>
<name>A0A914C6I2_9BILA</name>
<reference evidence="8" key="1">
    <citation type="submission" date="2022-11" db="UniProtKB">
        <authorList>
            <consortium name="WormBaseParasite"/>
        </authorList>
    </citation>
    <scope>IDENTIFICATION</scope>
</reference>
<evidence type="ECO:0000256" key="3">
    <source>
        <dbReference type="ARBA" id="ARBA00016573"/>
    </source>
</evidence>
<keyword evidence="4" id="KW-0963">Cytoplasm</keyword>
<evidence type="ECO:0000256" key="2">
    <source>
        <dbReference type="ARBA" id="ARBA00007719"/>
    </source>
</evidence>
<sequence>MVIQDAKLVGKIYIGSGTVVHPKTLINAKDGEIQIGKNNIIEEGAVIENLGPEGHVMKIGDDNIFETFSICQALEVGSNNVFGIKSEVGPGVEITDGCSIGAKCKVLMQEKLKPLNVVYGKQYTRRTASEKPQDHKSHLEFLRKVLPNYHMRIKNKEDGLTEKN</sequence>
<evidence type="ECO:0000256" key="4">
    <source>
        <dbReference type="ARBA" id="ARBA00022490"/>
    </source>
</evidence>
<keyword evidence="7" id="KW-1185">Reference proteome</keyword>